<protein>
    <recommendedName>
        <fullName evidence="7">STAS domain-containing protein</fullName>
    </recommendedName>
</protein>
<evidence type="ECO:0000256" key="6">
    <source>
        <dbReference type="SAM" id="Phobius"/>
    </source>
</evidence>
<organism evidence="8 9">
    <name type="scientific">Saponaria officinalis</name>
    <name type="common">Common soapwort</name>
    <name type="synonym">Lychnis saponaria</name>
    <dbReference type="NCBI Taxonomy" id="3572"/>
    <lineage>
        <taxon>Eukaryota</taxon>
        <taxon>Viridiplantae</taxon>
        <taxon>Streptophyta</taxon>
        <taxon>Embryophyta</taxon>
        <taxon>Tracheophyta</taxon>
        <taxon>Spermatophyta</taxon>
        <taxon>Magnoliopsida</taxon>
        <taxon>eudicotyledons</taxon>
        <taxon>Gunneridae</taxon>
        <taxon>Pentapetalae</taxon>
        <taxon>Caryophyllales</taxon>
        <taxon>Caryophyllaceae</taxon>
        <taxon>Caryophylleae</taxon>
        <taxon>Saponaria</taxon>
    </lineage>
</organism>
<evidence type="ECO:0000256" key="3">
    <source>
        <dbReference type="ARBA" id="ARBA00022989"/>
    </source>
</evidence>
<dbReference type="Proteomes" id="UP001443914">
    <property type="component" value="Unassembled WGS sequence"/>
</dbReference>
<feature type="transmembrane region" description="Helical" evidence="6">
    <location>
        <begin position="364"/>
        <end position="386"/>
    </location>
</feature>
<dbReference type="InterPro" id="IPR011547">
    <property type="entry name" value="SLC26A/SulP_dom"/>
</dbReference>
<feature type="transmembrane region" description="Helical" evidence="6">
    <location>
        <begin position="249"/>
        <end position="268"/>
    </location>
</feature>
<feature type="domain" description="STAS" evidence="7">
    <location>
        <begin position="464"/>
        <end position="532"/>
    </location>
</feature>
<name>A0AAW1MUT2_SAPOF</name>
<feature type="region of interest" description="Disordered" evidence="5">
    <location>
        <begin position="1"/>
        <end position="20"/>
    </location>
</feature>
<proteinExistence type="predicted"/>
<feature type="transmembrane region" description="Helical" evidence="6">
    <location>
        <begin position="422"/>
        <end position="442"/>
    </location>
</feature>
<accession>A0AAW1MUT2</accession>
<reference evidence="8" key="1">
    <citation type="submission" date="2024-03" db="EMBL/GenBank/DDBJ databases">
        <title>WGS assembly of Saponaria officinalis var. Norfolk2.</title>
        <authorList>
            <person name="Jenkins J."/>
            <person name="Shu S."/>
            <person name="Grimwood J."/>
            <person name="Barry K."/>
            <person name="Goodstein D."/>
            <person name="Schmutz J."/>
            <person name="Leebens-Mack J."/>
            <person name="Osbourn A."/>
        </authorList>
    </citation>
    <scope>NUCLEOTIDE SEQUENCE [LARGE SCALE GENOMIC DNA]</scope>
    <source>
        <strain evidence="8">JIC</strain>
    </source>
</reference>
<dbReference type="InterPro" id="IPR002645">
    <property type="entry name" value="STAS_dom"/>
</dbReference>
<feature type="transmembrane region" description="Helical" evidence="6">
    <location>
        <begin position="392"/>
        <end position="415"/>
    </location>
</feature>
<dbReference type="Pfam" id="PF01740">
    <property type="entry name" value="STAS"/>
    <property type="match status" value="1"/>
</dbReference>
<evidence type="ECO:0000256" key="5">
    <source>
        <dbReference type="SAM" id="MobiDB-lite"/>
    </source>
</evidence>
<gene>
    <name evidence="8" type="ORF">RND81_02G153800</name>
</gene>
<feature type="transmembrane region" description="Helical" evidence="6">
    <location>
        <begin position="166"/>
        <end position="189"/>
    </location>
</feature>
<dbReference type="PROSITE" id="PS50801">
    <property type="entry name" value="STAS"/>
    <property type="match status" value="1"/>
</dbReference>
<feature type="transmembrane region" description="Helical" evidence="6">
    <location>
        <begin position="468"/>
        <end position="487"/>
    </location>
</feature>
<dbReference type="AlphaFoldDB" id="A0AAW1MUT2"/>
<evidence type="ECO:0000313" key="8">
    <source>
        <dbReference type="EMBL" id="KAK9749832.1"/>
    </source>
</evidence>
<dbReference type="Gene3D" id="3.30.750.24">
    <property type="entry name" value="STAS domain"/>
    <property type="match status" value="1"/>
</dbReference>
<evidence type="ECO:0000259" key="7">
    <source>
        <dbReference type="PROSITE" id="PS50801"/>
    </source>
</evidence>
<sequence>MDSRNVSSSRELGHSNTSPKILRGQLQSKQDLVKELKHGSRETFFSDNPYQSVNDNQPKIGRLFSFLQSFFPIIGWAKSYTFSKFQGDLLAGITIASMQVPQDIAYAKLANLPPQYGLYISFVPSLIYAVMGSSRELAVGPVAVVSLMMGTLLQKEFDPVKQANEYRYLAFTATFFSGITEAALGFLRMGFLVDFLSHAATVGFMAGAFIVIALQQLKGFLGIKQFAKKTDIISVMHPVWGTVHHGWDLLTIAVAAAFLVFLLVAKYIGKRYRKLFWVSAIAPLVSLILSTFFVYINHADKHGVQIEALAIARTFANIRGYELNGNQEMVAHGVSNIVGSFTSSIVVSGGFSRSTVNYMAGCQTTVSNIVMSCIVLLTLEVITPLLKYTPNAILASIIISAVLGLIDILEIVQIWKIDKFDFIACINFAQICLSFGKIIFWVTRPQTALLGKIPGCSEYRNVQQFSEATIISGVLVIKVDSAIYFLNSNYIIDRIMKWLSEEENNLAKSNLPKIKYLIIEMSGKHSNIAIGL</sequence>
<dbReference type="PANTHER" id="PTHR11814">
    <property type="entry name" value="SULFATE TRANSPORTER"/>
    <property type="match status" value="1"/>
</dbReference>
<feature type="transmembrane region" description="Helical" evidence="6">
    <location>
        <begin position="195"/>
        <end position="214"/>
    </location>
</feature>
<evidence type="ECO:0000256" key="2">
    <source>
        <dbReference type="ARBA" id="ARBA00022692"/>
    </source>
</evidence>
<dbReference type="GO" id="GO:0016020">
    <property type="term" value="C:membrane"/>
    <property type="evidence" value="ECO:0007669"/>
    <property type="project" value="UniProtKB-SubCell"/>
</dbReference>
<evidence type="ECO:0000313" key="9">
    <source>
        <dbReference type="Proteomes" id="UP001443914"/>
    </source>
</evidence>
<comment type="caution">
    <text evidence="8">The sequence shown here is derived from an EMBL/GenBank/DDBJ whole genome shotgun (WGS) entry which is preliminary data.</text>
</comment>
<keyword evidence="9" id="KW-1185">Reference proteome</keyword>
<evidence type="ECO:0000256" key="4">
    <source>
        <dbReference type="ARBA" id="ARBA00023136"/>
    </source>
</evidence>
<dbReference type="EMBL" id="JBDFQZ010000002">
    <property type="protein sequence ID" value="KAK9749832.1"/>
    <property type="molecule type" value="Genomic_DNA"/>
</dbReference>
<evidence type="ECO:0000256" key="1">
    <source>
        <dbReference type="ARBA" id="ARBA00004141"/>
    </source>
</evidence>
<comment type="subcellular location">
    <subcellularLocation>
        <location evidence="1">Membrane</location>
        <topology evidence="1">Multi-pass membrane protein</topology>
    </subcellularLocation>
</comment>
<dbReference type="InterPro" id="IPR036513">
    <property type="entry name" value="STAS_dom_sf"/>
</dbReference>
<dbReference type="Pfam" id="PF00916">
    <property type="entry name" value="Sulfate_transp"/>
    <property type="match status" value="1"/>
</dbReference>
<keyword evidence="4 6" id="KW-0472">Membrane</keyword>
<keyword evidence="3 6" id="KW-1133">Transmembrane helix</keyword>
<dbReference type="InterPro" id="IPR001902">
    <property type="entry name" value="SLC26A/SulP_fam"/>
</dbReference>
<feature type="transmembrane region" description="Helical" evidence="6">
    <location>
        <begin position="137"/>
        <end position="154"/>
    </location>
</feature>
<keyword evidence="2 6" id="KW-0812">Transmembrane</keyword>
<feature type="transmembrane region" description="Helical" evidence="6">
    <location>
        <begin position="329"/>
        <end position="352"/>
    </location>
</feature>
<feature type="transmembrane region" description="Helical" evidence="6">
    <location>
        <begin position="275"/>
        <end position="296"/>
    </location>
</feature>
<dbReference type="GO" id="GO:0055085">
    <property type="term" value="P:transmembrane transport"/>
    <property type="evidence" value="ECO:0007669"/>
    <property type="project" value="InterPro"/>
</dbReference>